<keyword evidence="1 2" id="KW-0808">Transferase</keyword>
<gene>
    <name evidence="5" type="ORF">A2973_00155</name>
</gene>
<dbReference type="PRINTS" id="PR00100">
    <property type="entry name" value="AOTCASE"/>
</dbReference>
<dbReference type="Gene3D" id="3.40.50.1370">
    <property type="entry name" value="Aspartate/ornithine carbamoyltransferase"/>
    <property type="match status" value="2"/>
</dbReference>
<dbReference type="GO" id="GO:0042450">
    <property type="term" value="P:L-arginine biosynthetic process via ornithine"/>
    <property type="evidence" value="ECO:0007669"/>
    <property type="project" value="TreeGrafter"/>
</dbReference>
<dbReference type="InterPro" id="IPR036901">
    <property type="entry name" value="Asp/Orn_carbamoylTrfase_sf"/>
</dbReference>
<sequence>MTVSNLNLSSYDHDFLRTWDKSVDHLKATLAVAQTLRDLHKQGISPKVFNTGIAVSIFRDKSTRTKYSYAAAANLLGLEIEDLDEKKSQITHGETIMETVNMLSFLTRTIGIRDDIFLGVGHQYMVEVASAADWGYKNSVLNQRPSVINLQCDEDHPTQSLSDMLHLVNYFGGIEKLRDKKLTMSWAYSPSYGKPMSVPQGVIALMTRFGMNVTLAYPKGYNLIPEIEAYAGREAKKSGGAFRIMNNMEEAFDGADIVYPKSWASYGVMKKRTELLKKKDDKELLALEKEALAQNAKYSSWTCTQHLMRRTKHGKALYMHCLPADISGVSCKQGEVEASVFDAFKKETYAQAGYKPFIIAAMILLTQFGEKTPEILSRIAKRKLPLVAV</sequence>
<evidence type="ECO:0000259" key="3">
    <source>
        <dbReference type="Pfam" id="PF00185"/>
    </source>
</evidence>
<dbReference type="AlphaFoldDB" id="A0A1F6B1I3"/>
<dbReference type="EMBL" id="MFJZ01000010">
    <property type="protein sequence ID" value="OGG30663.1"/>
    <property type="molecule type" value="Genomic_DNA"/>
</dbReference>
<dbReference type="InterPro" id="IPR006131">
    <property type="entry name" value="Asp_carbamoyltransf_Asp/Orn-bd"/>
</dbReference>
<dbReference type="NCBIfam" id="NF005538">
    <property type="entry name" value="PRK07200.1"/>
    <property type="match status" value="1"/>
</dbReference>
<dbReference type="PANTHER" id="PTHR45753">
    <property type="entry name" value="ORNITHINE CARBAMOYLTRANSFERASE, MITOCHONDRIAL"/>
    <property type="match status" value="1"/>
</dbReference>
<proteinExistence type="inferred from homology"/>
<dbReference type="GO" id="GO:0016597">
    <property type="term" value="F:amino acid binding"/>
    <property type="evidence" value="ECO:0007669"/>
    <property type="project" value="InterPro"/>
</dbReference>
<dbReference type="InterPro" id="IPR006132">
    <property type="entry name" value="Asp/Orn_carbamoyltranf_P-bd"/>
</dbReference>
<evidence type="ECO:0000313" key="6">
    <source>
        <dbReference type="Proteomes" id="UP000176409"/>
    </source>
</evidence>
<comment type="similarity">
    <text evidence="2">Belongs to the aspartate/ornithine carbamoyltransferase superfamily.</text>
</comment>
<organism evidence="5 6">
    <name type="scientific">Candidatus Gottesmanbacteria bacterium RIFCSPLOWO2_01_FULL_49_10</name>
    <dbReference type="NCBI Taxonomy" id="1798396"/>
    <lineage>
        <taxon>Bacteria</taxon>
        <taxon>Candidatus Gottesmaniibacteriota</taxon>
    </lineage>
</organism>
<dbReference type="InterPro" id="IPR006130">
    <property type="entry name" value="Asp/Orn_carbamoylTrfase"/>
</dbReference>
<feature type="domain" description="Aspartate/ornithine carbamoyltransferase carbamoyl-P binding" evidence="4">
    <location>
        <begin position="14"/>
        <end position="167"/>
    </location>
</feature>
<dbReference type="PANTHER" id="PTHR45753:SF3">
    <property type="entry name" value="ORNITHINE TRANSCARBAMYLASE, MITOCHONDRIAL"/>
    <property type="match status" value="1"/>
</dbReference>
<dbReference type="NCBIfam" id="TIGR03316">
    <property type="entry name" value="ygeW"/>
    <property type="match status" value="1"/>
</dbReference>
<dbReference type="InterPro" id="IPR017702">
    <property type="entry name" value="Carbamoyltransferase_YgeW"/>
</dbReference>
<dbReference type="Proteomes" id="UP000176409">
    <property type="component" value="Unassembled WGS sequence"/>
</dbReference>
<dbReference type="Pfam" id="PF02729">
    <property type="entry name" value="OTCace_N"/>
    <property type="match status" value="1"/>
</dbReference>
<name>A0A1F6B1I3_9BACT</name>
<dbReference type="Pfam" id="PF00185">
    <property type="entry name" value="OTCace"/>
    <property type="match status" value="1"/>
</dbReference>
<evidence type="ECO:0000256" key="1">
    <source>
        <dbReference type="ARBA" id="ARBA00022679"/>
    </source>
</evidence>
<protein>
    <submittedName>
        <fullName evidence="5">Knotted carbamoyltransferase YgeW</fullName>
    </submittedName>
</protein>
<dbReference type="STRING" id="1798396.A2973_00155"/>
<feature type="domain" description="Aspartate/ornithine carbamoyltransferase Asp/Orn-binding" evidence="3">
    <location>
        <begin position="201"/>
        <end position="365"/>
    </location>
</feature>
<reference evidence="5 6" key="1">
    <citation type="journal article" date="2016" name="Nat. Commun.">
        <title>Thousands of microbial genomes shed light on interconnected biogeochemical processes in an aquifer system.</title>
        <authorList>
            <person name="Anantharaman K."/>
            <person name="Brown C.T."/>
            <person name="Hug L.A."/>
            <person name="Sharon I."/>
            <person name="Castelle C.J."/>
            <person name="Probst A.J."/>
            <person name="Thomas B.C."/>
            <person name="Singh A."/>
            <person name="Wilkins M.J."/>
            <person name="Karaoz U."/>
            <person name="Brodie E.L."/>
            <person name="Williams K.H."/>
            <person name="Hubbard S.S."/>
            <person name="Banfield J.F."/>
        </authorList>
    </citation>
    <scope>NUCLEOTIDE SEQUENCE [LARGE SCALE GENOMIC DNA]</scope>
</reference>
<dbReference type="GO" id="GO:0004585">
    <property type="term" value="F:ornithine carbamoyltransferase activity"/>
    <property type="evidence" value="ECO:0007669"/>
    <property type="project" value="TreeGrafter"/>
</dbReference>
<comment type="caution">
    <text evidence="5">The sequence shown here is derived from an EMBL/GenBank/DDBJ whole genome shotgun (WGS) entry which is preliminary data.</text>
</comment>
<evidence type="ECO:0000313" key="5">
    <source>
        <dbReference type="EMBL" id="OGG30663.1"/>
    </source>
</evidence>
<dbReference type="PRINTS" id="PR00101">
    <property type="entry name" value="ATCASE"/>
</dbReference>
<evidence type="ECO:0000259" key="4">
    <source>
        <dbReference type="Pfam" id="PF02729"/>
    </source>
</evidence>
<dbReference type="GO" id="GO:0019240">
    <property type="term" value="P:citrulline biosynthetic process"/>
    <property type="evidence" value="ECO:0007669"/>
    <property type="project" value="TreeGrafter"/>
</dbReference>
<dbReference type="SUPFAM" id="SSF53671">
    <property type="entry name" value="Aspartate/ornithine carbamoyltransferase"/>
    <property type="match status" value="1"/>
</dbReference>
<evidence type="ECO:0000256" key="2">
    <source>
        <dbReference type="RuleBase" id="RU003634"/>
    </source>
</evidence>
<accession>A0A1F6B1I3</accession>